<evidence type="ECO:0000313" key="1">
    <source>
        <dbReference type="EMBL" id="KAI9246251.1"/>
    </source>
</evidence>
<dbReference type="AlphaFoldDB" id="A0AAD5JZ08"/>
<sequence>MSTTKIDHFHPPIQDITTYGQKQLLITDGTKLVIGSKTFNALVTSSLRIDIKSTSQV</sequence>
<reference evidence="1" key="2">
    <citation type="submission" date="2023-02" db="EMBL/GenBank/DDBJ databases">
        <authorList>
            <consortium name="DOE Joint Genome Institute"/>
            <person name="Mondo S.J."/>
            <person name="Chang Y."/>
            <person name="Wang Y."/>
            <person name="Ahrendt S."/>
            <person name="Andreopoulos W."/>
            <person name="Barry K."/>
            <person name="Beard J."/>
            <person name="Benny G.L."/>
            <person name="Blankenship S."/>
            <person name="Bonito G."/>
            <person name="Cuomo C."/>
            <person name="Desiro A."/>
            <person name="Gervers K.A."/>
            <person name="Hundley H."/>
            <person name="Kuo A."/>
            <person name="LaButti K."/>
            <person name="Lang B.F."/>
            <person name="Lipzen A."/>
            <person name="O'Donnell K."/>
            <person name="Pangilinan J."/>
            <person name="Reynolds N."/>
            <person name="Sandor L."/>
            <person name="Smith M.W."/>
            <person name="Tsang A."/>
            <person name="Grigoriev I.V."/>
            <person name="Stajich J.E."/>
            <person name="Spatafora J.W."/>
        </authorList>
    </citation>
    <scope>NUCLEOTIDE SEQUENCE</scope>
    <source>
        <strain evidence="1">RSA 2281</strain>
    </source>
</reference>
<name>A0AAD5JZ08_9FUNG</name>
<protein>
    <submittedName>
        <fullName evidence="1">Uncharacterized protein</fullName>
    </submittedName>
</protein>
<organism evidence="1 2">
    <name type="scientific">Phascolomyces articulosus</name>
    <dbReference type="NCBI Taxonomy" id="60185"/>
    <lineage>
        <taxon>Eukaryota</taxon>
        <taxon>Fungi</taxon>
        <taxon>Fungi incertae sedis</taxon>
        <taxon>Mucoromycota</taxon>
        <taxon>Mucoromycotina</taxon>
        <taxon>Mucoromycetes</taxon>
        <taxon>Mucorales</taxon>
        <taxon>Lichtheimiaceae</taxon>
        <taxon>Phascolomyces</taxon>
    </lineage>
</organism>
<reference evidence="1" key="1">
    <citation type="journal article" date="2022" name="IScience">
        <title>Evolution of zygomycete secretomes and the origins of terrestrial fungal ecologies.</title>
        <authorList>
            <person name="Chang Y."/>
            <person name="Wang Y."/>
            <person name="Mondo S."/>
            <person name="Ahrendt S."/>
            <person name="Andreopoulos W."/>
            <person name="Barry K."/>
            <person name="Beard J."/>
            <person name="Benny G.L."/>
            <person name="Blankenship S."/>
            <person name="Bonito G."/>
            <person name="Cuomo C."/>
            <person name="Desiro A."/>
            <person name="Gervers K.A."/>
            <person name="Hundley H."/>
            <person name="Kuo A."/>
            <person name="LaButti K."/>
            <person name="Lang B.F."/>
            <person name="Lipzen A."/>
            <person name="O'Donnell K."/>
            <person name="Pangilinan J."/>
            <person name="Reynolds N."/>
            <person name="Sandor L."/>
            <person name="Smith M.E."/>
            <person name="Tsang A."/>
            <person name="Grigoriev I.V."/>
            <person name="Stajich J.E."/>
            <person name="Spatafora J.W."/>
        </authorList>
    </citation>
    <scope>NUCLEOTIDE SEQUENCE</scope>
    <source>
        <strain evidence="1">RSA 2281</strain>
    </source>
</reference>
<dbReference type="EMBL" id="JAIXMP010000047">
    <property type="protein sequence ID" value="KAI9246251.1"/>
    <property type="molecule type" value="Genomic_DNA"/>
</dbReference>
<comment type="caution">
    <text evidence="1">The sequence shown here is derived from an EMBL/GenBank/DDBJ whole genome shotgun (WGS) entry which is preliminary data.</text>
</comment>
<keyword evidence="2" id="KW-1185">Reference proteome</keyword>
<proteinExistence type="predicted"/>
<dbReference type="Proteomes" id="UP001209540">
    <property type="component" value="Unassembled WGS sequence"/>
</dbReference>
<gene>
    <name evidence="1" type="ORF">BDA99DRAFT_266968</name>
</gene>
<evidence type="ECO:0000313" key="2">
    <source>
        <dbReference type="Proteomes" id="UP001209540"/>
    </source>
</evidence>
<accession>A0AAD5JZ08</accession>